<keyword evidence="2" id="KW-0808">Transferase</keyword>
<name>A0A0Q9YSI6_9GAMM</name>
<dbReference type="SUPFAM" id="SSF56112">
    <property type="entry name" value="Protein kinase-like (PK-like)"/>
    <property type="match status" value="1"/>
</dbReference>
<dbReference type="Pfam" id="PF01636">
    <property type="entry name" value="APH"/>
    <property type="match status" value="1"/>
</dbReference>
<dbReference type="PATRIC" id="fig|1590042.3.peg.519"/>
<dbReference type="AlphaFoldDB" id="A0A0Q9YSI6"/>
<protein>
    <submittedName>
        <fullName evidence="2 3">Phosphotransferase</fullName>
    </submittedName>
</protein>
<gene>
    <name evidence="3" type="ORF">CC99x_001065</name>
    <name evidence="2" type="ORF">CC99x_00501</name>
</gene>
<reference evidence="3" key="2">
    <citation type="journal article" date="2016" name="Genome Announc.">
        <title>Draft Genome Sequences of Two Novel Amoeba-Resistant Intranuclear Bacteria, 'Candidatus Berkiella cookevillensis' and 'Candidatus Berkiella aquae'.</title>
        <authorList>
            <person name="Mehari Y.T."/>
            <person name="Arivett B.A."/>
            <person name="Farone A.L."/>
            <person name="Gunderson J.H."/>
            <person name="Farone M.B."/>
        </authorList>
    </citation>
    <scope>NUCLEOTIDE SEQUENCE</scope>
    <source>
        <strain evidence="3">CC99</strain>
    </source>
</reference>
<dbReference type="InterPro" id="IPR011009">
    <property type="entry name" value="Kinase-like_dom_sf"/>
</dbReference>
<evidence type="ECO:0000313" key="3">
    <source>
        <dbReference type="EMBL" id="MCS5707486.1"/>
    </source>
</evidence>
<organism evidence="2">
    <name type="scientific">Candidatus Berkiella cookevillensis</name>
    <dbReference type="NCBI Taxonomy" id="437022"/>
    <lineage>
        <taxon>Bacteria</taxon>
        <taxon>Pseudomonadati</taxon>
        <taxon>Pseudomonadota</taxon>
        <taxon>Gammaproteobacteria</taxon>
        <taxon>Candidatus Berkiellales</taxon>
        <taxon>Candidatus Berkiellaceae</taxon>
        <taxon>Candidatus Berkiella</taxon>
    </lineage>
</organism>
<dbReference type="GO" id="GO:0016740">
    <property type="term" value="F:transferase activity"/>
    <property type="evidence" value="ECO:0007669"/>
    <property type="project" value="UniProtKB-KW"/>
</dbReference>
<dbReference type="EMBL" id="LKHV02000001">
    <property type="protein sequence ID" value="MCS5707486.1"/>
    <property type="molecule type" value="Genomic_DNA"/>
</dbReference>
<feature type="domain" description="Aminoglycoside phosphotransferase" evidence="1">
    <location>
        <begin position="28"/>
        <end position="247"/>
    </location>
</feature>
<evidence type="ECO:0000313" key="4">
    <source>
        <dbReference type="Proteomes" id="UP000051494"/>
    </source>
</evidence>
<dbReference type="InterPro" id="IPR002575">
    <property type="entry name" value="Aminoglycoside_PTrfase"/>
</dbReference>
<dbReference type="Gene3D" id="3.30.200.20">
    <property type="entry name" value="Phosphorylase Kinase, domain 1"/>
    <property type="match status" value="1"/>
</dbReference>
<dbReference type="STRING" id="437022.CC99x_00501"/>
<dbReference type="EMBL" id="LKHV01000002">
    <property type="protein sequence ID" value="KRG19489.1"/>
    <property type="molecule type" value="Genomic_DNA"/>
</dbReference>
<evidence type="ECO:0000259" key="1">
    <source>
        <dbReference type="Pfam" id="PF01636"/>
    </source>
</evidence>
<sequence>MNETDDKTNILNSWLFNYLKDEPKKVFPLKGDASFRQYYRVQSVHGNLIAMASPSLSEPILPFVSIANSWYKQGIAVPKVLHYNLKLGFALLSDFGDVLLQDTLDKSTVDAYYKNALELLPAIQASSRTKDYNYPLFDEKHIHLELSYFKEWFITKLLGLEMSAAESKMLDVFFAQLVDACLQQPQVVIHRDYHSRNLMVLENNALGILDFQDAMLGPITYDAVSLLRDCYIDWPLASVYRWLTHFYEVYYESQLEKHSFQQFQEWFDKVGLQRHIKVLGIFSRLKIRDGKAGYLKDIPRILNYVLQVTAQYPALQHFEQWFITRIIPCWEEYFVSMTASSQDLAYQQAGSA</sequence>
<dbReference type="Proteomes" id="UP000051494">
    <property type="component" value="Unassembled WGS sequence"/>
</dbReference>
<keyword evidence="4" id="KW-1185">Reference proteome</keyword>
<accession>A0A0Q9YSI6</accession>
<dbReference type="Gene3D" id="3.90.1200.10">
    <property type="match status" value="1"/>
</dbReference>
<reference evidence="3" key="3">
    <citation type="submission" date="2021-06" db="EMBL/GenBank/DDBJ databases">
        <title>Genomic Description and Analysis of Intracellular Bacteria, Candidatus Berkiella cookevillensis and Candidatus Berkiella aquae.</title>
        <authorList>
            <person name="Kidane D.T."/>
            <person name="Mehari Y.T."/>
            <person name="Rice F.C."/>
            <person name="Arivett B.A."/>
            <person name="Farone A.L."/>
            <person name="Berk S.G."/>
            <person name="Farone M.B."/>
        </authorList>
    </citation>
    <scope>NUCLEOTIDE SEQUENCE</scope>
    <source>
        <strain evidence="3">CC99</strain>
    </source>
</reference>
<evidence type="ECO:0000313" key="2">
    <source>
        <dbReference type="EMBL" id="KRG19489.1"/>
    </source>
</evidence>
<dbReference type="OrthoDB" id="9809275at2"/>
<dbReference type="RefSeq" id="WP_057623331.1">
    <property type="nucleotide sequence ID" value="NZ_LKHV02000001.1"/>
</dbReference>
<proteinExistence type="predicted"/>
<reference evidence="2" key="1">
    <citation type="submission" date="2015-09" db="EMBL/GenBank/DDBJ databases">
        <title>Draft Genome Sequences of Two Novel Amoeba-resistant Intranuclear Bacteria, Candidatus Berkiella cookevillensis and Candidatus Berkiella aquae.</title>
        <authorList>
            <person name="Mehari Y.T."/>
            <person name="Arivett B.A."/>
            <person name="Farone A.L."/>
            <person name="Gunderson J.H."/>
            <person name="Farone M.B."/>
        </authorList>
    </citation>
    <scope>NUCLEOTIDE SEQUENCE [LARGE SCALE GENOMIC DNA]</scope>
    <source>
        <strain evidence="2">CC99</strain>
    </source>
</reference>
<comment type="caution">
    <text evidence="2">The sequence shown here is derived from an EMBL/GenBank/DDBJ whole genome shotgun (WGS) entry which is preliminary data.</text>
</comment>